<evidence type="ECO:0000313" key="3">
    <source>
        <dbReference type="EMBL" id="CAJ2502044.1"/>
    </source>
</evidence>
<proteinExistence type="predicted"/>
<accession>A0AAI8VBQ4</accession>
<dbReference type="EMBL" id="CAUWAG010000003">
    <property type="protein sequence ID" value="CAJ2502044.1"/>
    <property type="molecule type" value="Genomic_DNA"/>
</dbReference>
<protein>
    <submittedName>
        <fullName evidence="3">Uu.00g048970.m01.CDS01</fullName>
    </submittedName>
</protein>
<dbReference type="InterPro" id="IPR053013">
    <property type="entry name" value="LAT"/>
</dbReference>
<feature type="domain" description="LYC1 C-terminal" evidence="2">
    <location>
        <begin position="230"/>
        <end position="456"/>
    </location>
</feature>
<dbReference type="AlphaFoldDB" id="A0AAI8VBQ4"/>
<evidence type="ECO:0000313" key="4">
    <source>
        <dbReference type="Proteomes" id="UP001295740"/>
    </source>
</evidence>
<sequence>MGSRAKEPQEDLNPLPPATDPSLVLTQPTEAEKRQIWTLNHGEWGGALTLQEYHDREPYLATIPLAARGGMAHWILTTTTETEEKEAAESRPVLASCESLRKRVLYVPAAGSSGGEEVRDGDVREGVGYGVASVYTYPERRGRQYAGRMLSELGPALRTWPRHQARLQDPNGSSTGEQKAQPDGKGAEGQEEEAICSALWSDIGKQFYAKKGWAAFPSVHAEFSASTVGEEEEGTTQVTTPITYDTLPTLCADDERVIRRQLVDTAHATGRTAMAFAPDHDALRWHLFRDDFIAALVYPDRGPSDVRGAVAVISGDGEEGGRVWAIWTRNYHSKTPAETRDKNTLYILRLVIESPASSPISTTTTTTDQDPNPALLSAFESVLQKARHEARRWDCGKIDVWNPTPAVRQLIERSGLAHRWVDRDTASVPSLMWYGGPEATSSGEVEWVASEKYCWC</sequence>
<keyword evidence="4" id="KW-1185">Reference proteome</keyword>
<reference evidence="3" key="1">
    <citation type="submission" date="2023-10" db="EMBL/GenBank/DDBJ databases">
        <authorList>
            <person name="Hackl T."/>
        </authorList>
    </citation>
    <scope>NUCLEOTIDE SEQUENCE</scope>
</reference>
<feature type="region of interest" description="Disordered" evidence="1">
    <location>
        <begin position="166"/>
        <end position="191"/>
    </location>
</feature>
<gene>
    <name evidence="3" type="ORF">KHLLAP_LOCUS2512</name>
</gene>
<dbReference type="PANTHER" id="PTHR34815">
    <property type="entry name" value="LYSINE ACETYLTRANSFERASE"/>
    <property type="match status" value="1"/>
</dbReference>
<name>A0AAI8VBQ4_9PEZI</name>
<organism evidence="3 4">
    <name type="scientific">Anthostomella pinea</name>
    <dbReference type="NCBI Taxonomy" id="933095"/>
    <lineage>
        <taxon>Eukaryota</taxon>
        <taxon>Fungi</taxon>
        <taxon>Dikarya</taxon>
        <taxon>Ascomycota</taxon>
        <taxon>Pezizomycotina</taxon>
        <taxon>Sordariomycetes</taxon>
        <taxon>Xylariomycetidae</taxon>
        <taxon>Xylariales</taxon>
        <taxon>Xylariaceae</taxon>
        <taxon>Anthostomella</taxon>
    </lineage>
</organism>
<comment type="caution">
    <text evidence="3">The sequence shown here is derived from an EMBL/GenBank/DDBJ whole genome shotgun (WGS) entry which is preliminary data.</text>
</comment>
<dbReference type="Proteomes" id="UP001295740">
    <property type="component" value="Unassembled WGS sequence"/>
</dbReference>
<feature type="region of interest" description="Disordered" evidence="1">
    <location>
        <begin position="1"/>
        <end position="23"/>
    </location>
</feature>
<dbReference type="Pfam" id="PF22998">
    <property type="entry name" value="GNAT_LYC1-like"/>
    <property type="match status" value="1"/>
</dbReference>
<evidence type="ECO:0000259" key="2">
    <source>
        <dbReference type="Pfam" id="PF22998"/>
    </source>
</evidence>
<dbReference type="PANTHER" id="PTHR34815:SF4">
    <property type="entry name" value="N-ACETYLTRANSFERASE DOMAIN-CONTAINING PROTEIN"/>
    <property type="match status" value="1"/>
</dbReference>
<dbReference type="InterPro" id="IPR055100">
    <property type="entry name" value="GNAT_LYC1-like"/>
</dbReference>
<evidence type="ECO:0000256" key="1">
    <source>
        <dbReference type="SAM" id="MobiDB-lite"/>
    </source>
</evidence>